<name>A0A1B6LW49_9HEMI</name>
<dbReference type="PROSITE" id="PS01173">
    <property type="entry name" value="LIPASE_GDXG_HIS"/>
    <property type="match status" value="1"/>
</dbReference>
<reference evidence="8" key="1">
    <citation type="submission" date="2015-11" db="EMBL/GenBank/DDBJ databases">
        <title>De novo transcriptome assembly of four potential Pierce s Disease insect vectors from Arizona vineyards.</title>
        <authorList>
            <person name="Tassone E.E."/>
        </authorList>
    </citation>
    <scope>NUCLEOTIDE SEQUENCE</scope>
</reference>
<proteinExistence type="inferred from homology"/>
<evidence type="ECO:0000256" key="5">
    <source>
        <dbReference type="ARBA" id="ARBA00023180"/>
    </source>
</evidence>
<dbReference type="Gene3D" id="3.40.50.1820">
    <property type="entry name" value="alpha/beta hydrolase"/>
    <property type="match status" value="1"/>
</dbReference>
<dbReference type="InterPro" id="IPR002018">
    <property type="entry name" value="CarbesteraseB"/>
</dbReference>
<dbReference type="SUPFAM" id="SSF53474">
    <property type="entry name" value="alpha/beta-Hydrolases"/>
    <property type="match status" value="1"/>
</dbReference>
<sequence length="584" mass="65971">MKIWRLVVVNILTERREMWFSRLFLCLEILQLSTVSGNSGVEPPVTSVTQGHLAGRWFVTRGGRTVAGFLGVPYAKPPLGAFRFKSPEPPSRWEGVLSATEDKPGCPQKKNLQKIPVRANIVDEDCLYINVFTPDVKACPKLSVMVYMHGGSFEFGTSSSAAFGPEYLLDEDIILVVFNSRLGILGFLSLEHPVLPGNLGLKDQRAALRWVKDNIAQFGGDPEKITIFGESTGAASVHYHLIFTAHEGLFRAGIADSGSARSPHVFQRPGTQRALVEKLINVTNCPSDPVRLVECLRHRSVSELLEIQGALKKTSSEIKQRTPLFRPVIEPDCVEDALITTDPWNTTIDFPLLQGANEIDGLLFTVDFEKDKTDMKFQMLNDNYRNILPFNLFFDDTSENPEEIANTLKTFYFEHKMIDREHYLDLAKMVSDDRINYGLVATTRANRGKTYFYQMNYKGSNTLVRYLGSLAYYGVSHADELFFLFPLCGAGERNITESDTVVSKQIVKMWTNFAKYLDPTPVGCPVQWTPVSSSSIEYLNIGQHKISMEKAFLKRRMEFWSNLPFRNKIEKGRPQCRWDQVCTG</sequence>
<gene>
    <name evidence="8" type="ORF">g.35529</name>
</gene>
<organism evidence="8">
    <name type="scientific">Graphocephala atropunctata</name>
    <dbReference type="NCBI Taxonomy" id="36148"/>
    <lineage>
        <taxon>Eukaryota</taxon>
        <taxon>Metazoa</taxon>
        <taxon>Ecdysozoa</taxon>
        <taxon>Arthropoda</taxon>
        <taxon>Hexapoda</taxon>
        <taxon>Insecta</taxon>
        <taxon>Pterygota</taxon>
        <taxon>Neoptera</taxon>
        <taxon>Paraneoptera</taxon>
        <taxon>Hemiptera</taxon>
        <taxon>Auchenorrhyncha</taxon>
        <taxon>Membracoidea</taxon>
        <taxon>Cicadellidae</taxon>
        <taxon>Cicadellinae</taxon>
        <taxon>Cicadellini</taxon>
        <taxon>Graphocephala</taxon>
    </lineage>
</organism>
<dbReference type="PROSITE" id="PS00941">
    <property type="entry name" value="CARBOXYLESTERASE_B_2"/>
    <property type="match status" value="1"/>
</dbReference>
<evidence type="ECO:0000259" key="7">
    <source>
        <dbReference type="Pfam" id="PF00135"/>
    </source>
</evidence>
<dbReference type="EMBL" id="GEBQ01012086">
    <property type="protein sequence ID" value="JAT27891.1"/>
    <property type="molecule type" value="Transcribed_RNA"/>
</dbReference>
<evidence type="ECO:0000256" key="3">
    <source>
        <dbReference type="ARBA" id="ARBA00022487"/>
    </source>
</evidence>
<keyword evidence="5" id="KW-0325">Glycoprotein</keyword>
<dbReference type="InterPro" id="IPR019819">
    <property type="entry name" value="Carboxylesterase_B_CS"/>
</dbReference>
<evidence type="ECO:0000256" key="1">
    <source>
        <dbReference type="ARBA" id="ARBA00005964"/>
    </source>
</evidence>
<dbReference type="PROSITE" id="PS00122">
    <property type="entry name" value="CARBOXYLESTERASE_B_1"/>
    <property type="match status" value="1"/>
</dbReference>
<dbReference type="Pfam" id="PF00135">
    <property type="entry name" value="COesterase"/>
    <property type="match status" value="1"/>
</dbReference>
<evidence type="ECO:0000256" key="6">
    <source>
        <dbReference type="RuleBase" id="RU361235"/>
    </source>
</evidence>
<dbReference type="InterPro" id="IPR019826">
    <property type="entry name" value="Carboxylesterase_B_AS"/>
</dbReference>
<evidence type="ECO:0000256" key="2">
    <source>
        <dbReference type="ARBA" id="ARBA00010515"/>
    </source>
</evidence>
<keyword evidence="4 6" id="KW-0378">Hydrolase</keyword>
<dbReference type="EC" id="3.1.1.-" evidence="6"/>
<dbReference type="InterPro" id="IPR029058">
    <property type="entry name" value="AB_hydrolase_fold"/>
</dbReference>
<dbReference type="AlphaFoldDB" id="A0A1B6LW49"/>
<dbReference type="PANTHER" id="PTHR43142">
    <property type="entry name" value="CARBOXYLIC ESTER HYDROLASE"/>
    <property type="match status" value="1"/>
</dbReference>
<dbReference type="InterPro" id="IPR002168">
    <property type="entry name" value="Lipase_GDXG_HIS_AS"/>
</dbReference>
<keyword evidence="3" id="KW-0719">Serine esterase</keyword>
<comment type="similarity">
    <text evidence="1 6">Belongs to the type-B carboxylesterase/lipase family.</text>
</comment>
<evidence type="ECO:0000256" key="4">
    <source>
        <dbReference type="ARBA" id="ARBA00022801"/>
    </source>
</evidence>
<comment type="similarity">
    <text evidence="2">Belongs to the 'GDXG' lipolytic enzyme family.</text>
</comment>
<protein>
    <recommendedName>
        <fullName evidence="6">Carboxylic ester hydrolase</fullName>
        <ecNumber evidence="6">3.1.1.-</ecNumber>
    </recommendedName>
</protein>
<dbReference type="PANTHER" id="PTHR43142:SF1">
    <property type="entry name" value="CARBOXYLIC ESTER HYDROLASE"/>
    <property type="match status" value="1"/>
</dbReference>
<dbReference type="GO" id="GO:0052689">
    <property type="term" value="F:carboxylic ester hydrolase activity"/>
    <property type="evidence" value="ECO:0007669"/>
    <property type="project" value="UniProtKB-KW"/>
</dbReference>
<feature type="domain" description="Carboxylesterase type B" evidence="7">
    <location>
        <begin position="44"/>
        <end position="560"/>
    </location>
</feature>
<evidence type="ECO:0000313" key="8">
    <source>
        <dbReference type="EMBL" id="JAT27891.1"/>
    </source>
</evidence>
<accession>A0A1B6LW49</accession>